<gene>
    <name evidence="3" type="ORF">D1H98_09480</name>
</gene>
<evidence type="ECO:0000259" key="2">
    <source>
        <dbReference type="Pfam" id="PF14090"/>
    </source>
</evidence>
<comment type="caution">
    <text evidence="3">The sequence shown here is derived from an EMBL/GenBank/DDBJ whole genome shotgun (WGS) entry which is preliminary data.</text>
</comment>
<dbReference type="RefSeq" id="WP_015961331.1">
    <property type="nucleotide sequence ID" value="NZ_CP021281.1"/>
</dbReference>
<feature type="domain" description="Winged helix-turn-helix" evidence="2">
    <location>
        <begin position="28"/>
        <end position="92"/>
    </location>
</feature>
<evidence type="ECO:0000313" key="4">
    <source>
        <dbReference type="Proteomes" id="UP000277145"/>
    </source>
</evidence>
<dbReference type="EMBL" id="QWDR01000001">
    <property type="protein sequence ID" value="RJY34972.1"/>
    <property type="molecule type" value="Genomic_DNA"/>
</dbReference>
<sequence length="104" mass="11945">MEYKKNRPATQLGKPKSKKPLYGNSASSQRARLLKFFELTPRISTMEAREMLGILHPGGRIMELRKKGYRIDTNWIEVSDANGVMHRIGLYVYQGKSGGRYEIQ</sequence>
<dbReference type="InterPro" id="IPR055245">
    <property type="entry name" value="HTH_proteobacteria"/>
</dbReference>
<name>A0A3A6W4V1_LEGPN</name>
<dbReference type="Proteomes" id="UP000277145">
    <property type="component" value="Unassembled WGS sequence"/>
</dbReference>
<evidence type="ECO:0000313" key="3">
    <source>
        <dbReference type="EMBL" id="RJY34972.1"/>
    </source>
</evidence>
<organism evidence="3 4">
    <name type="scientific">Legionella pneumophila subsp. pneumophila</name>
    <dbReference type="NCBI Taxonomy" id="91891"/>
    <lineage>
        <taxon>Bacteria</taxon>
        <taxon>Pseudomonadati</taxon>
        <taxon>Pseudomonadota</taxon>
        <taxon>Gammaproteobacteria</taxon>
        <taxon>Legionellales</taxon>
        <taxon>Legionellaceae</taxon>
        <taxon>Legionella</taxon>
    </lineage>
</organism>
<accession>A0A3A6W4V1</accession>
<dbReference type="Pfam" id="PF14090">
    <property type="entry name" value="HTH_39"/>
    <property type="match status" value="1"/>
</dbReference>
<evidence type="ECO:0000256" key="1">
    <source>
        <dbReference type="SAM" id="MobiDB-lite"/>
    </source>
</evidence>
<protein>
    <recommendedName>
        <fullName evidence="2">Winged helix-turn-helix domain-containing protein</fullName>
    </recommendedName>
</protein>
<dbReference type="AlphaFoldDB" id="A0A3A6W4V1"/>
<feature type="region of interest" description="Disordered" evidence="1">
    <location>
        <begin position="1"/>
        <end position="26"/>
    </location>
</feature>
<reference evidence="3 4" key="1">
    <citation type="submission" date="2018-08" db="EMBL/GenBank/DDBJ databases">
        <title>Genome Sequences of Legionella pneumophila subsp. pneumophila Isolates, Recovered from a Drinking Water System in a Large Builging.</title>
        <authorList>
            <person name="Gomez-Alvarez V."/>
            <person name="Boczek L."/>
            <person name="King D."/>
            <person name="Pemberton A."/>
            <person name="Pfaller S."/>
            <person name="Rodgers M."/>
            <person name="Santodomingo J."/>
            <person name="Revetta R."/>
        </authorList>
    </citation>
    <scope>NUCLEOTIDE SEQUENCE [LARGE SCALE GENOMIC DNA]</scope>
    <source>
        <strain evidence="3 4">L01C.1</strain>
    </source>
</reference>
<proteinExistence type="predicted"/>